<dbReference type="AlphaFoldDB" id="A0A087UMW1"/>
<proteinExistence type="predicted"/>
<evidence type="ECO:0000313" key="2">
    <source>
        <dbReference type="Proteomes" id="UP000054359"/>
    </source>
</evidence>
<dbReference type="Proteomes" id="UP000054359">
    <property type="component" value="Unassembled WGS sequence"/>
</dbReference>
<dbReference type="EMBL" id="KK120629">
    <property type="protein sequence ID" value="KFM78700.1"/>
    <property type="molecule type" value="Genomic_DNA"/>
</dbReference>
<organism evidence="1 2">
    <name type="scientific">Stegodyphus mimosarum</name>
    <name type="common">African social velvet spider</name>
    <dbReference type="NCBI Taxonomy" id="407821"/>
    <lineage>
        <taxon>Eukaryota</taxon>
        <taxon>Metazoa</taxon>
        <taxon>Ecdysozoa</taxon>
        <taxon>Arthropoda</taxon>
        <taxon>Chelicerata</taxon>
        <taxon>Arachnida</taxon>
        <taxon>Araneae</taxon>
        <taxon>Araneomorphae</taxon>
        <taxon>Entelegynae</taxon>
        <taxon>Eresoidea</taxon>
        <taxon>Eresidae</taxon>
        <taxon>Stegodyphus</taxon>
    </lineage>
</organism>
<feature type="non-terminal residue" evidence="1">
    <location>
        <position position="65"/>
    </location>
</feature>
<accession>A0A087UMW1</accession>
<keyword evidence="2" id="KW-1185">Reference proteome</keyword>
<protein>
    <submittedName>
        <fullName evidence="1">Uncharacterized protein</fullName>
    </submittedName>
</protein>
<reference evidence="1 2" key="1">
    <citation type="submission" date="2013-11" db="EMBL/GenBank/DDBJ databases">
        <title>Genome sequencing of Stegodyphus mimosarum.</title>
        <authorList>
            <person name="Bechsgaard J."/>
        </authorList>
    </citation>
    <scope>NUCLEOTIDE SEQUENCE [LARGE SCALE GENOMIC DNA]</scope>
</reference>
<gene>
    <name evidence="1" type="ORF">X975_16636</name>
</gene>
<sequence length="65" mass="7505">EEYNDRCRSGNRFICCHSLLANLLNVIVCREIASSEFFVDKALPLQLDFCKKNLLFVLILLRGKT</sequence>
<feature type="non-terminal residue" evidence="1">
    <location>
        <position position="1"/>
    </location>
</feature>
<evidence type="ECO:0000313" key="1">
    <source>
        <dbReference type="EMBL" id="KFM78700.1"/>
    </source>
</evidence>
<name>A0A087UMW1_STEMI</name>